<name>A0AA38X7J9_9EURO</name>
<gene>
    <name evidence="2" type="ORF">H2200_007247</name>
</gene>
<feature type="compositionally biased region" description="Basic and acidic residues" evidence="1">
    <location>
        <begin position="570"/>
        <end position="580"/>
    </location>
</feature>
<organism evidence="2 3">
    <name type="scientific">Cladophialophora chaetospira</name>
    <dbReference type="NCBI Taxonomy" id="386627"/>
    <lineage>
        <taxon>Eukaryota</taxon>
        <taxon>Fungi</taxon>
        <taxon>Dikarya</taxon>
        <taxon>Ascomycota</taxon>
        <taxon>Pezizomycotina</taxon>
        <taxon>Eurotiomycetes</taxon>
        <taxon>Chaetothyriomycetidae</taxon>
        <taxon>Chaetothyriales</taxon>
        <taxon>Herpotrichiellaceae</taxon>
        <taxon>Cladophialophora</taxon>
    </lineage>
</organism>
<proteinExistence type="predicted"/>
<accession>A0AA38X7J9</accession>
<feature type="compositionally biased region" description="Polar residues" evidence="1">
    <location>
        <begin position="342"/>
        <end position="370"/>
    </location>
</feature>
<sequence>MASTSNPLERSKISWESSEAESSEPTLLSILNVRDSKAETACTRFSVATTNFPRTAPSPRTPIVTFLEPSPELPRDLRRRGTLSSPWGLFRSKSGRDTGFKRRQTVHPKAPVEQTKTRRISRWWSTNRPVSKEDKTEQRSAPPIPPRPEPLFPVTPPEANPLERSVSLHDNWRQPRVSNHQPLTPIQERPQLLSPIQERPQPLSSIQERPQPPAKEQLAELDPDKDNPEFDRIHAEGWDKVIPKQWMEDQFSQAPSETDEERSVYSQDNGEEESKRRLASQLTSAVHTHKYPAGEATPFDPQIVVQGEAASDDRSPGPDLHVRTSQEQQNRGSTRWPFEGSIVSSPMSSPVQHWLSSVSPPSGITPSSLTPGAKMETRAGTWPSHKVAAHDENSELPPPSEYSSMSQTYRKRVSSLQNHKKVRLANVRDHHLIPAPLTLRPRAPESVTTTQTQEGAISTKEGATHPVSSSLQAQGPVSLASSWSTILCTQGDSTSTLHQPTSSATPRPPTRRESDRNKPLPLPPDEPVSRRESAVETEPKTEPETQNPPRRDSLTDTIDEILDLYYYRDTASDKQDHEKSSPPPTSSFRSSSSTPTASTIQNTPKRPPRTPDTELSLASPPPPFGSNLPLPHGGTSRFVAGYPIFYDAGSYPELGHGRPAEDGERRRRRSGRAVATFVDELGGTWI</sequence>
<dbReference type="EMBL" id="JAPDRK010000010">
    <property type="protein sequence ID" value="KAJ9608259.1"/>
    <property type="molecule type" value="Genomic_DNA"/>
</dbReference>
<feature type="region of interest" description="Disordered" evidence="1">
    <location>
        <begin position="491"/>
        <end position="558"/>
    </location>
</feature>
<evidence type="ECO:0000313" key="2">
    <source>
        <dbReference type="EMBL" id="KAJ9608259.1"/>
    </source>
</evidence>
<feature type="region of interest" description="Disordered" evidence="1">
    <location>
        <begin position="1"/>
        <end position="23"/>
    </location>
</feature>
<feature type="region of interest" description="Disordered" evidence="1">
    <location>
        <begin position="433"/>
        <end position="473"/>
    </location>
</feature>
<reference evidence="2" key="1">
    <citation type="submission" date="2022-10" db="EMBL/GenBank/DDBJ databases">
        <title>Culturing micro-colonial fungi from biological soil crusts in the Mojave desert and describing Neophaeococcomyces mojavensis, and introducing the new genera and species Taxawa tesnikishii.</title>
        <authorList>
            <person name="Kurbessoian T."/>
            <person name="Stajich J.E."/>
        </authorList>
    </citation>
    <scope>NUCLEOTIDE SEQUENCE</scope>
    <source>
        <strain evidence="2">TK_41</strain>
    </source>
</reference>
<keyword evidence="3" id="KW-1185">Reference proteome</keyword>
<feature type="compositionally biased region" description="Low complexity" evidence="1">
    <location>
        <begin position="586"/>
        <end position="599"/>
    </location>
</feature>
<feature type="compositionally biased region" description="Basic and acidic residues" evidence="1">
    <location>
        <begin position="527"/>
        <end position="554"/>
    </location>
</feature>
<feature type="region of interest" description="Disordered" evidence="1">
    <location>
        <begin position="570"/>
        <end position="633"/>
    </location>
</feature>
<evidence type="ECO:0000256" key="1">
    <source>
        <dbReference type="SAM" id="MobiDB-lite"/>
    </source>
</evidence>
<comment type="caution">
    <text evidence="2">The sequence shown here is derived from an EMBL/GenBank/DDBJ whole genome shotgun (WGS) entry which is preliminary data.</text>
</comment>
<dbReference type="Proteomes" id="UP001172673">
    <property type="component" value="Unassembled WGS sequence"/>
</dbReference>
<feature type="compositionally biased region" description="Pro residues" evidence="1">
    <location>
        <begin position="142"/>
        <end position="159"/>
    </location>
</feature>
<feature type="compositionally biased region" description="Basic and acidic residues" evidence="1">
    <location>
        <begin position="222"/>
        <end position="242"/>
    </location>
</feature>
<feature type="region of interest" description="Disordered" evidence="1">
    <location>
        <begin position="51"/>
        <end position="285"/>
    </location>
</feature>
<feature type="compositionally biased region" description="Basic residues" evidence="1">
    <location>
        <begin position="409"/>
        <end position="421"/>
    </location>
</feature>
<feature type="compositionally biased region" description="Polar residues" evidence="1">
    <location>
        <begin position="446"/>
        <end position="456"/>
    </location>
</feature>
<dbReference type="AlphaFoldDB" id="A0AA38X7J9"/>
<feature type="compositionally biased region" description="Basic and acidic residues" evidence="1">
    <location>
        <begin position="311"/>
        <end position="324"/>
    </location>
</feature>
<feature type="region of interest" description="Disordered" evidence="1">
    <location>
        <begin position="306"/>
        <end position="421"/>
    </location>
</feature>
<evidence type="ECO:0000313" key="3">
    <source>
        <dbReference type="Proteomes" id="UP001172673"/>
    </source>
</evidence>
<feature type="region of interest" description="Disordered" evidence="1">
    <location>
        <begin position="650"/>
        <end position="670"/>
    </location>
</feature>
<feature type="compositionally biased region" description="Basic and acidic residues" evidence="1">
    <location>
        <begin position="655"/>
        <end position="665"/>
    </location>
</feature>
<protein>
    <submittedName>
        <fullName evidence="2">Uncharacterized protein</fullName>
    </submittedName>
</protein>